<evidence type="ECO:0000313" key="2">
    <source>
        <dbReference type="Proteomes" id="UP000662736"/>
    </source>
</evidence>
<dbReference type="AlphaFoldDB" id="A0AAX1M2U2"/>
<dbReference type="EMBL" id="CP071491">
    <property type="protein sequence ID" value="QSX16404.1"/>
    <property type="molecule type" value="Genomic_DNA"/>
</dbReference>
<reference evidence="1" key="1">
    <citation type="submission" date="2021-03" db="EMBL/GenBank/DDBJ databases">
        <title>Characterization of a novel Integrative Conjugative Element in Glaesserella parasuis.</title>
        <authorList>
            <person name="Hu G."/>
            <person name="Sun H."/>
        </authorList>
    </citation>
    <scope>NUCLEOTIDE SEQUENCE</scope>
    <source>
        <strain evidence="1">GHP1807</strain>
    </source>
</reference>
<dbReference type="RefSeq" id="WP_021112693.1">
    <property type="nucleotide sequence ID" value="NZ_CP009158.1"/>
</dbReference>
<dbReference type="Proteomes" id="UP000662736">
    <property type="component" value="Chromosome"/>
</dbReference>
<gene>
    <name evidence="1" type="ORF">J1G54_08515</name>
</gene>
<evidence type="ECO:0000313" key="1">
    <source>
        <dbReference type="EMBL" id="QSX16404.1"/>
    </source>
</evidence>
<name>A0AAX1M2U2_GLAPU</name>
<accession>A0AAX1M2U2</accession>
<organism evidence="1 2">
    <name type="scientific">Glaesserella parasuis</name>
    <name type="common">Haemophilus parasuis</name>
    <dbReference type="NCBI Taxonomy" id="738"/>
    <lineage>
        <taxon>Bacteria</taxon>
        <taxon>Pseudomonadati</taxon>
        <taxon>Pseudomonadota</taxon>
        <taxon>Gammaproteobacteria</taxon>
        <taxon>Pasteurellales</taxon>
        <taxon>Pasteurellaceae</taxon>
        <taxon>Glaesserella</taxon>
    </lineage>
</organism>
<protein>
    <submittedName>
        <fullName evidence="1">Uncharacterized protein</fullName>
    </submittedName>
</protein>
<sequence length="48" mass="5139">MVLSPLSVPLTGKLGDSGLVVTSMVLLPICRHGSFSHKTKRSISQRGF</sequence>
<proteinExistence type="predicted"/>